<gene>
    <name evidence="2" type="ORF">OKJ99_06405</name>
</gene>
<dbReference type="EMBL" id="JAOZYC010000035">
    <property type="protein sequence ID" value="MEB8337145.1"/>
    <property type="molecule type" value="Genomic_DNA"/>
</dbReference>
<name>A0ABU6EZH9_9ACTN</name>
<protein>
    <submittedName>
        <fullName evidence="2">ANTAR domain-containing protein</fullName>
    </submittedName>
</protein>
<dbReference type="SUPFAM" id="SSF52172">
    <property type="entry name" value="CheY-like"/>
    <property type="match status" value="1"/>
</dbReference>
<dbReference type="RefSeq" id="WP_326014782.1">
    <property type="nucleotide sequence ID" value="NZ_JAOZYC010000035.1"/>
</dbReference>
<evidence type="ECO:0000259" key="1">
    <source>
        <dbReference type="PROSITE" id="PS50921"/>
    </source>
</evidence>
<dbReference type="InterPro" id="IPR036388">
    <property type="entry name" value="WH-like_DNA-bd_sf"/>
</dbReference>
<accession>A0ABU6EZH9</accession>
<dbReference type="PROSITE" id="PS50921">
    <property type="entry name" value="ANTAR"/>
    <property type="match status" value="1"/>
</dbReference>
<dbReference type="Gene3D" id="1.10.10.10">
    <property type="entry name" value="Winged helix-like DNA-binding domain superfamily/Winged helix DNA-binding domain"/>
    <property type="match status" value="1"/>
</dbReference>
<keyword evidence="3" id="KW-1185">Reference proteome</keyword>
<sequence length="121" mass="13344">MAFFMLSSTSPLTLLSATDLAKEYERLQTEVAQLKQAVTSHALVDQAIGVVVVLGRIPPEDAWRVLRDVSQRTNVKLNLVAQHLLDFAQGGLLPDDERLELNRAIVRYAALRPPSAPEQAV</sequence>
<reference evidence="2 3" key="1">
    <citation type="submission" date="2022-10" db="EMBL/GenBank/DDBJ databases">
        <authorList>
            <person name="Xie J."/>
            <person name="Shen N."/>
        </authorList>
    </citation>
    <scope>NUCLEOTIDE SEQUENCE [LARGE SCALE GENOMIC DNA]</scope>
    <source>
        <strain evidence="2 3">YIM65594</strain>
    </source>
</reference>
<proteinExistence type="predicted"/>
<dbReference type="SMART" id="SM01012">
    <property type="entry name" value="ANTAR"/>
    <property type="match status" value="1"/>
</dbReference>
<organism evidence="2 3">
    <name type="scientific">Streptomyces endophyticus</name>
    <dbReference type="NCBI Taxonomy" id="714166"/>
    <lineage>
        <taxon>Bacteria</taxon>
        <taxon>Bacillati</taxon>
        <taxon>Actinomycetota</taxon>
        <taxon>Actinomycetes</taxon>
        <taxon>Kitasatosporales</taxon>
        <taxon>Streptomycetaceae</taxon>
        <taxon>Streptomyces</taxon>
    </lineage>
</organism>
<dbReference type="InterPro" id="IPR005561">
    <property type="entry name" value="ANTAR"/>
</dbReference>
<comment type="caution">
    <text evidence="2">The sequence shown here is derived from an EMBL/GenBank/DDBJ whole genome shotgun (WGS) entry which is preliminary data.</text>
</comment>
<dbReference type="Proteomes" id="UP001354931">
    <property type="component" value="Unassembled WGS sequence"/>
</dbReference>
<dbReference type="Pfam" id="PF03861">
    <property type="entry name" value="ANTAR"/>
    <property type="match status" value="1"/>
</dbReference>
<feature type="domain" description="ANTAR" evidence="1">
    <location>
        <begin position="24"/>
        <end position="85"/>
    </location>
</feature>
<dbReference type="InterPro" id="IPR011006">
    <property type="entry name" value="CheY-like_superfamily"/>
</dbReference>
<evidence type="ECO:0000313" key="3">
    <source>
        <dbReference type="Proteomes" id="UP001354931"/>
    </source>
</evidence>
<evidence type="ECO:0000313" key="2">
    <source>
        <dbReference type="EMBL" id="MEB8337145.1"/>
    </source>
</evidence>